<sequence length="324" mass="37026">METVVTIQRCNLNIIHELLSNTLSSMHLFCKRGIPYGYNYCLNIDVTGSHSVHCYVPVDTPELDSYVTRVLPGAVRMSRYITYGEVRDGTITLSSVSGCMMAIMCMYNSHTPHKTRISFGTCMQHIKTHSLYITHEHNVNCIVDCYCVIITIPYIISCDPCIDINTYDNTYVYLSRIPWMNYSKDKWFQFYASKELVTSQNNLTVILVVGNLTLKLTTKLERLSNEKRPSDTTINIPQRFKVKKLLASVDGGITSRGEYTVKLYKRYSDITVTVLSGTFENINSYITRVAIASTRVLINRISKQCCGFGNRCRYIYGIIPVYEF</sequence>
<keyword evidence="2" id="KW-1185">Reference proteome</keyword>
<protein>
    <submittedName>
        <fullName evidence="1">Uncharacterized protein</fullName>
    </submittedName>
</protein>
<evidence type="ECO:0000313" key="2">
    <source>
        <dbReference type="Proteomes" id="UP000249273"/>
    </source>
</evidence>
<dbReference type="EMBL" id="MH427217">
    <property type="protein sequence ID" value="AWU47053.1"/>
    <property type="molecule type" value="Genomic_DNA"/>
</dbReference>
<reference evidence="1" key="1">
    <citation type="submission" date="2018-05" db="EMBL/GenBank/DDBJ databases">
        <title>Complete Genome Sequence of a Novel Sea Otter Poxvirus.</title>
        <authorList>
            <person name="Jacob J.M."/>
            <person name="Subramaniam K."/>
            <person name="Tu S.-L."/>
            <person name="Nielsen O."/>
            <person name="Tuomi P.A."/>
            <person name="Upton C."/>
            <person name="Waltzek T.B."/>
        </authorList>
    </citation>
    <scope>NUCLEOTIDE SEQUENCE [LARGE SCALE GENOMIC DNA]</scope>
    <source>
        <strain evidence="1">ELK</strain>
    </source>
</reference>
<dbReference type="Proteomes" id="UP000249273">
    <property type="component" value="Segment"/>
</dbReference>
<organism evidence="1">
    <name type="scientific">Sea otter poxvirus</name>
    <dbReference type="NCBI Taxonomy" id="1416741"/>
    <lineage>
        <taxon>Viruses</taxon>
        <taxon>Varidnaviria</taxon>
        <taxon>Bamfordvirae</taxon>
        <taxon>Nucleocytoviricota</taxon>
        <taxon>Pokkesviricetes</taxon>
        <taxon>Chitovirales</taxon>
        <taxon>Poxviridae</taxon>
        <taxon>Chordopoxvirinae</taxon>
        <taxon>Mustelpoxvirus</taxon>
        <taxon>Mustelpoxvirus seaotterpox</taxon>
        <taxon>Sea otterpox virus</taxon>
    </lineage>
</organism>
<dbReference type="GeneID" id="36841005"/>
<gene>
    <name evidence="1" type="primary">SOPV-ELK-008</name>
</gene>
<accession>A0A2U9QHI2</accession>
<dbReference type="KEGG" id="vg:36841005"/>
<dbReference type="RefSeq" id="YP_009480546.1">
    <property type="nucleotide sequence ID" value="NC_037656.1"/>
</dbReference>
<name>A0A2U9QHI2_9POXV</name>
<evidence type="ECO:0000313" key="1">
    <source>
        <dbReference type="EMBL" id="AWU47053.1"/>
    </source>
</evidence>
<proteinExistence type="predicted"/>